<protein>
    <submittedName>
        <fullName evidence="5">15-cis-phytoene desaturase</fullName>
        <ecNumber evidence="5">1.3.5.5</ecNumber>
    </submittedName>
</protein>
<dbReference type="AlphaFoldDB" id="A0A517YTE9"/>
<organism evidence="5 6">
    <name type="scientific">Poriferisphaera corsica</name>
    <dbReference type="NCBI Taxonomy" id="2528020"/>
    <lineage>
        <taxon>Bacteria</taxon>
        <taxon>Pseudomonadati</taxon>
        <taxon>Planctomycetota</taxon>
        <taxon>Phycisphaerae</taxon>
        <taxon>Phycisphaerales</taxon>
        <taxon>Phycisphaeraceae</taxon>
        <taxon>Poriferisphaera</taxon>
    </lineage>
</organism>
<dbReference type="InterPro" id="IPR050464">
    <property type="entry name" value="Zeta_carotene_desat/Oxidored"/>
</dbReference>
<feature type="domain" description="Amine oxidase" evidence="4">
    <location>
        <begin position="33"/>
        <end position="472"/>
    </location>
</feature>
<dbReference type="InterPro" id="IPR036188">
    <property type="entry name" value="FAD/NAD-bd_sf"/>
</dbReference>
<dbReference type="PANTHER" id="PTHR42923:SF47">
    <property type="entry name" value="BLR3003 PROTEIN"/>
    <property type="match status" value="1"/>
</dbReference>
<dbReference type="GO" id="GO:0016491">
    <property type="term" value="F:oxidoreductase activity"/>
    <property type="evidence" value="ECO:0007669"/>
    <property type="project" value="UniProtKB-KW"/>
</dbReference>
<evidence type="ECO:0000256" key="2">
    <source>
        <dbReference type="ARBA" id="ARBA00023002"/>
    </source>
</evidence>
<sequence>MAVSDICMSECIPEKLPKDLFADQRVAIIGGGVAGIAAAVRLAEWHVPVTLVETRTKLGGRATSFLDPKTKDPLDNCQHVLMGCCTNLIDLYKRLGVYDKIEWHDQLYFANSKKTELDGELSVDVMKADPLPAPLHLARAMLGFNGLTMREKIAIASAMSAIIRTSFDKRNELDSLSFLDWLKQHKQPDSAIKKYWEVVIVSACNESLDRCSTRYAMQVLQEGFLHHRDAWRMGLSVVPLLDLYDPAEALLRRAGGTLDLSMGVQSLDYTMSTGLIESITLSKSEKQLAADAFVSTVPFDRLDKLTSEQCKDADSRLVHLDKFTVSPIIGIHVYLRSIDGKAVMKLPHLILNDSPIQWIFNKGMNDDSTQHLHCVISAAYELVDASVNEMRTLVESEIRRVFSISDQVEIVHIRPVKEKRATFSVYAGLDQYRPTTSPNEQQIQNLFVAGDWVDTGWPATMEGAARSGYNAALDAIHFLLSRSKHAEASRILVTMPDTFLCSDLPSSPLYRSISKLPG</sequence>
<comment type="cofactor">
    <cofactor evidence="1">
        <name>FAD</name>
        <dbReference type="ChEBI" id="CHEBI:57692"/>
    </cofactor>
</comment>
<evidence type="ECO:0000313" key="6">
    <source>
        <dbReference type="Proteomes" id="UP000317369"/>
    </source>
</evidence>
<dbReference type="InterPro" id="IPR001613">
    <property type="entry name" value="Flavin_amine_oxidase"/>
</dbReference>
<dbReference type="EMBL" id="CP036425">
    <property type="protein sequence ID" value="QDU33489.1"/>
    <property type="molecule type" value="Genomic_DNA"/>
</dbReference>
<dbReference type="PRINTS" id="PR00757">
    <property type="entry name" value="AMINEOXDASEF"/>
</dbReference>
<dbReference type="KEGG" id="pcor:KS4_15390"/>
<feature type="binding site" evidence="3">
    <location>
        <position position="264"/>
    </location>
    <ligand>
        <name>FAD</name>
        <dbReference type="ChEBI" id="CHEBI:57692"/>
    </ligand>
</feature>
<name>A0A517YTE9_9BACT</name>
<evidence type="ECO:0000313" key="5">
    <source>
        <dbReference type="EMBL" id="QDU33489.1"/>
    </source>
</evidence>
<proteinExistence type="predicted"/>
<evidence type="ECO:0000259" key="4">
    <source>
        <dbReference type="Pfam" id="PF01593"/>
    </source>
</evidence>
<evidence type="ECO:0000256" key="1">
    <source>
        <dbReference type="ARBA" id="ARBA00001974"/>
    </source>
</evidence>
<dbReference type="InterPro" id="IPR002937">
    <property type="entry name" value="Amino_oxidase"/>
</dbReference>
<keyword evidence="6" id="KW-1185">Reference proteome</keyword>
<dbReference type="EC" id="1.3.5.5" evidence="5"/>
<reference evidence="5 6" key="1">
    <citation type="submission" date="2019-02" db="EMBL/GenBank/DDBJ databases">
        <title>Deep-cultivation of Planctomycetes and their phenomic and genomic characterization uncovers novel biology.</title>
        <authorList>
            <person name="Wiegand S."/>
            <person name="Jogler M."/>
            <person name="Boedeker C."/>
            <person name="Pinto D."/>
            <person name="Vollmers J."/>
            <person name="Rivas-Marin E."/>
            <person name="Kohn T."/>
            <person name="Peeters S.H."/>
            <person name="Heuer A."/>
            <person name="Rast P."/>
            <person name="Oberbeckmann S."/>
            <person name="Bunk B."/>
            <person name="Jeske O."/>
            <person name="Meyerdierks A."/>
            <person name="Storesund J.E."/>
            <person name="Kallscheuer N."/>
            <person name="Luecker S."/>
            <person name="Lage O.M."/>
            <person name="Pohl T."/>
            <person name="Merkel B.J."/>
            <person name="Hornburger P."/>
            <person name="Mueller R.-W."/>
            <person name="Bruemmer F."/>
            <person name="Labrenz M."/>
            <person name="Spormann A.M."/>
            <person name="Op den Camp H."/>
            <person name="Overmann J."/>
            <person name="Amann R."/>
            <person name="Jetten M.S.M."/>
            <person name="Mascher T."/>
            <person name="Medema M.H."/>
            <person name="Devos D.P."/>
            <person name="Kaster A.-K."/>
            <person name="Ovreas L."/>
            <person name="Rohde M."/>
            <person name="Galperin M.Y."/>
            <person name="Jogler C."/>
        </authorList>
    </citation>
    <scope>NUCLEOTIDE SEQUENCE [LARGE SCALE GENOMIC DNA]</scope>
    <source>
        <strain evidence="5 6">KS4</strain>
    </source>
</reference>
<gene>
    <name evidence="5" type="primary">pds</name>
    <name evidence="5" type="ORF">KS4_15390</name>
</gene>
<accession>A0A517YTE9</accession>
<dbReference type="Proteomes" id="UP000317369">
    <property type="component" value="Chromosome"/>
</dbReference>
<keyword evidence="2 5" id="KW-0560">Oxidoreductase</keyword>
<dbReference type="InterPro" id="IPR017830">
    <property type="entry name" value="SQase_HpnE"/>
</dbReference>
<evidence type="ECO:0000256" key="3">
    <source>
        <dbReference type="PIRSR" id="PIRSR601613-1"/>
    </source>
</evidence>
<dbReference type="NCBIfam" id="TIGR03467">
    <property type="entry name" value="HpnE"/>
    <property type="match status" value="1"/>
</dbReference>
<dbReference type="PANTHER" id="PTHR42923">
    <property type="entry name" value="PROTOPORPHYRINOGEN OXIDASE"/>
    <property type="match status" value="1"/>
</dbReference>
<dbReference type="SUPFAM" id="SSF51905">
    <property type="entry name" value="FAD/NAD(P)-binding domain"/>
    <property type="match status" value="1"/>
</dbReference>
<dbReference type="Gene3D" id="3.50.50.60">
    <property type="entry name" value="FAD/NAD(P)-binding domain"/>
    <property type="match status" value="1"/>
</dbReference>
<dbReference type="Pfam" id="PF01593">
    <property type="entry name" value="Amino_oxidase"/>
    <property type="match status" value="1"/>
</dbReference>